<proteinExistence type="predicted"/>
<evidence type="ECO:0000313" key="4">
    <source>
        <dbReference type="EMBL" id="KAJ9142852.1"/>
    </source>
</evidence>
<gene>
    <name evidence="4" type="ORF">NKR19_g7068</name>
</gene>
<dbReference type="AlphaFoldDB" id="A0AA38R9K0"/>
<reference evidence="4" key="1">
    <citation type="submission" date="2022-07" db="EMBL/GenBank/DDBJ databases">
        <title>Fungi with potential for degradation of polypropylene.</title>
        <authorList>
            <person name="Gostincar C."/>
        </authorList>
    </citation>
    <scope>NUCLEOTIDE SEQUENCE</scope>
    <source>
        <strain evidence="4">EXF-13287</strain>
    </source>
</reference>
<feature type="domain" description="MOSC" evidence="3">
    <location>
        <begin position="275"/>
        <end position="441"/>
    </location>
</feature>
<dbReference type="InterPro" id="IPR005302">
    <property type="entry name" value="MoCF_Sase_C"/>
</dbReference>
<sequence length="451" mass="50252">MESLHPASGGASAIDGAGIFLVLVTVAVFFIPIFILFPPVPPSRGEALAQTHVKVGLDRSKSNLKNKKDSATAGTPTVQSLWIYPVKSCAGIELSRSKVLPQGLEFDRLFTFAQLKSPFPVAVGGGGDGKDGGDGKAEHSWHFITQRQFPLLATVKVELYVPDAARKPREGEEEASSESFIILRFPWRERGFAGLLATAAAKLRGGLMAGAEKEVLLPVAFPSEEEIKERWYDWERVTIWKETVEALNMGEELPEELRLYLGVSNKLGLFRVDPGRLREVRRCAPRKEEAGYQPVTGFQDAYPLHLINLNSVEDLEGKIGKDDQMRSLDVRRFRANIIVNGAKPYDEDEWKAVRFGSAGKPGPQFHVSCRTVRCKMPNVDQDSGFRHPVEPDKSLRKHREVDEGAPHMGCLGMQMTPLFEKTDDIEAMESWIEVGMDVEVLERGSHRYIKQ</sequence>
<dbReference type="GO" id="GO:0030170">
    <property type="term" value="F:pyridoxal phosphate binding"/>
    <property type="evidence" value="ECO:0007669"/>
    <property type="project" value="InterPro"/>
</dbReference>
<keyword evidence="2" id="KW-0812">Transmembrane</keyword>
<dbReference type="PANTHER" id="PTHR14237:SF23">
    <property type="entry name" value="MOSC DOMAIN PROTEIN (AFU_ORTHOLOGUE AFUA_7G05900)"/>
    <property type="match status" value="1"/>
</dbReference>
<dbReference type="SUPFAM" id="SSF50800">
    <property type="entry name" value="PK beta-barrel domain-like"/>
    <property type="match status" value="1"/>
</dbReference>
<comment type="caution">
    <text evidence="4">The sequence shown here is derived from an EMBL/GenBank/DDBJ whole genome shotgun (WGS) entry which is preliminary data.</text>
</comment>
<name>A0AA38R9K0_9PEZI</name>
<keyword evidence="2" id="KW-1133">Transmembrane helix</keyword>
<dbReference type="Pfam" id="PF03476">
    <property type="entry name" value="MOSC_N"/>
    <property type="match status" value="1"/>
</dbReference>
<accession>A0AA38R9K0</accession>
<dbReference type="EMBL" id="JANBVN010000118">
    <property type="protein sequence ID" value="KAJ9142852.1"/>
    <property type="molecule type" value="Genomic_DNA"/>
</dbReference>
<dbReference type="PANTHER" id="PTHR14237">
    <property type="entry name" value="MOLYBDOPTERIN COFACTOR SULFURASE MOSC"/>
    <property type="match status" value="1"/>
</dbReference>
<feature type="compositionally biased region" description="Basic and acidic residues" evidence="1">
    <location>
        <begin position="383"/>
        <end position="405"/>
    </location>
</feature>
<feature type="region of interest" description="Disordered" evidence="1">
    <location>
        <begin position="382"/>
        <end position="407"/>
    </location>
</feature>
<dbReference type="Pfam" id="PF03473">
    <property type="entry name" value="MOSC"/>
    <property type="match status" value="1"/>
</dbReference>
<evidence type="ECO:0000313" key="5">
    <source>
        <dbReference type="Proteomes" id="UP001174691"/>
    </source>
</evidence>
<evidence type="ECO:0000256" key="1">
    <source>
        <dbReference type="SAM" id="MobiDB-lite"/>
    </source>
</evidence>
<organism evidence="4 5">
    <name type="scientific">Coniochaeta hoffmannii</name>
    <dbReference type="NCBI Taxonomy" id="91930"/>
    <lineage>
        <taxon>Eukaryota</taxon>
        <taxon>Fungi</taxon>
        <taxon>Dikarya</taxon>
        <taxon>Ascomycota</taxon>
        <taxon>Pezizomycotina</taxon>
        <taxon>Sordariomycetes</taxon>
        <taxon>Sordariomycetidae</taxon>
        <taxon>Coniochaetales</taxon>
        <taxon>Coniochaetaceae</taxon>
        <taxon>Coniochaeta</taxon>
    </lineage>
</organism>
<dbReference type="InterPro" id="IPR005303">
    <property type="entry name" value="MOCOS_middle"/>
</dbReference>
<dbReference type="GO" id="GO:0030151">
    <property type="term" value="F:molybdenum ion binding"/>
    <property type="evidence" value="ECO:0007669"/>
    <property type="project" value="InterPro"/>
</dbReference>
<feature type="transmembrane region" description="Helical" evidence="2">
    <location>
        <begin position="12"/>
        <end position="37"/>
    </location>
</feature>
<keyword evidence="2" id="KW-0472">Membrane</keyword>
<dbReference type="InterPro" id="IPR011037">
    <property type="entry name" value="Pyrv_Knase-like_insert_dom_sf"/>
</dbReference>
<dbReference type="GO" id="GO:0003824">
    <property type="term" value="F:catalytic activity"/>
    <property type="evidence" value="ECO:0007669"/>
    <property type="project" value="InterPro"/>
</dbReference>
<keyword evidence="5" id="KW-1185">Reference proteome</keyword>
<protein>
    <submittedName>
        <fullName evidence="4">Molybdenum cofactor sulfurase</fullName>
    </submittedName>
</protein>
<evidence type="ECO:0000259" key="3">
    <source>
        <dbReference type="PROSITE" id="PS51340"/>
    </source>
</evidence>
<evidence type="ECO:0000256" key="2">
    <source>
        <dbReference type="SAM" id="Phobius"/>
    </source>
</evidence>
<dbReference type="PROSITE" id="PS51340">
    <property type="entry name" value="MOSC"/>
    <property type="match status" value="1"/>
</dbReference>
<dbReference type="Proteomes" id="UP001174691">
    <property type="component" value="Unassembled WGS sequence"/>
</dbReference>